<gene>
    <name evidence="1" type="ORF">AVEN_242056_1</name>
</gene>
<dbReference type="OrthoDB" id="775972at2759"/>
<dbReference type="Proteomes" id="UP000499080">
    <property type="component" value="Unassembled WGS sequence"/>
</dbReference>
<evidence type="ECO:0000313" key="2">
    <source>
        <dbReference type="Proteomes" id="UP000499080"/>
    </source>
</evidence>
<dbReference type="EMBL" id="BGPR01028410">
    <property type="protein sequence ID" value="GBN99560.1"/>
    <property type="molecule type" value="Genomic_DNA"/>
</dbReference>
<protein>
    <submittedName>
        <fullName evidence="1">Uncharacterized protein</fullName>
    </submittedName>
</protein>
<dbReference type="AlphaFoldDB" id="A0A4Y2THT0"/>
<organism evidence="1 2">
    <name type="scientific">Araneus ventricosus</name>
    <name type="common">Orbweaver spider</name>
    <name type="synonym">Epeira ventricosa</name>
    <dbReference type="NCBI Taxonomy" id="182803"/>
    <lineage>
        <taxon>Eukaryota</taxon>
        <taxon>Metazoa</taxon>
        <taxon>Ecdysozoa</taxon>
        <taxon>Arthropoda</taxon>
        <taxon>Chelicerata</taxon>
        <taxon>Arachnida</taxon>
        <taxon>Araneae</taxon>
        <taxon>Araneomorphae</taxon>
        <taxon>Entelegynae</taxon>
        <taxon>Araneoidea</taxon>
        <taxon>Araneidae</taxon>
        <taxon>Araneus</taxon>
    </lineage>
</organism>
<keyword evidence="2" id="KW-1185">Reference proteome</keyword>
<proteinExistence type="predicted"/>
<evidence type="ECO:0000313" key="1">
    <source>
        <dbReference type="EMBL" id="GBN99560.1"/>
    </source>
</evidence>
<reference evidence="1 2" key="1">
    <citation type="journal article" date="2019" name="Sci. Rep.">
        <title>Orb-weaving spider Araneus ventricosus genome elucidates the spidroin gene catalogue.</title>
        <authorList>
            <person name="Kono N."/>
            <person name="Nakamura H."/>
            <person name="Ohtoshi R."/>
            <person name="Moran D.A.P."/>
            <person name="Shinohara A."/>
            <person name="Yoshida Y."/>
            <person name="Fujiwara M."/>
            <person name="Mori M."/>
            <person name="Tomita M."/>
            <person name="Arakawa K."/>
        </authorList>
    </citation>
    <scope>NUCLEOTIDE SEQUENCE [LARGE SCALE GENOMIC DNA]</scope>
</reference>
<accession>A0A4Y2THT0</accession>
<comment type="caution">
    <text evidence="1">The sequence shown here is derived from an EMBL/GenBank/DDBJ whole genome shotgun (WGS) entry which is preliminary data.</text>
</comment>
<name>A0A4Y2THT0_ARAVE</name>
<sequence>MTLLHVKRNATKLPLSGVKLLFKLFRPAKTIAQAGLLAHPNSEAKLSLVVDASNTADAFSRIDEIGIPSEIDYEEIARAQADDEEFLTLQDANSNLVFKTISLEPRGTPLHYDVSTGSIRPYVPKAFRTTIINVIHSLAHSGAKATANAVKQRFM</sequence>